<dbReference type="PROSITE" id="PS51257">
    <property type="entry name" value="PROKAR_LIPOPROTEIN"/>
    <property type="match status" value="1"/>
</dbReference>
<evidence type="ECO:0000256" key="5">
    <source>
        <dbReference type="ARBA" id="ARBA00023237"/>
    </source>
</evidence>
<dbReference type="SUPFAM" id="SSF48452">
    <property type="entry name" value="TPR-like"/>
    <property type="match status" value="1"/>
</dbReference>
<evidence type="ECO:0000256" key="4">
    <source>
        <dbReference type="ARBA" id="ARBA00023136"/>
    </source>
</evidence>
<sequence>MKKYILPVALCMLLGFSSCDDSLDLNPKDKVSEADYFKTAEDLELFSNPYYNNMLDKSPYDEDNDYYVQKSLSAEQRGGNYRTIPNSGSGWSWGDLRRINSLLARVDRCPDEAAVIKYTALSRMFRAFFYFEKVKRFGNVPWYDKELGSSDPDLYKTQDSRELVMSNMIDDIDYAIEFLPDRKDEPDAPYRATKWAALALKAQFCLFEGTYRKYHGISLEGRSADEYLQLAADAAKELIEEGPYKLYSTNKPDEDYLNMFAAEDANKDEYILAIRFSFATKLYHNATAASLVASQGRPGFTRKAVNMYLMKDGTRFTDKAGWQEMQFGEEMAGRDPRLAQTVRCPGYHRIGETKVLSPDFGVCTTGYSPVKFVQNPKDANGGVDRVETSTADLPVYRLAEVMLNYAEAKAELGTLTQDDLDMSVNLIRKRAGMPDLNMAAANANPDWYLSSPEYGYTNVTGANKGVILEIRRERSVELMEEGFRWSDVRRWKAGYCYNQSIQGMYFPGPGEYDLSGNGKTDLILYASGSAKPAGGDGVQVYEIGKGDGKMPLSDGNRGYVDFHYDQVRPGFNEQRDYLYPVPSNEIALNPNLIQNPGWGK</sequence>
<feature type="domain" description="RagB/SusD" evidence="6">
    <location>
        <begin position="299"/>
        <end position="598"/>
    </location>
</feature>
<accession>A0ABV4CST1</accession>
<dbReference type="InterPro" id="IPR033985">
    <property type="entry name" value="SusD-like_N"/>
</dbReference>
<protein>
    <submittedName>
        <fullName evidence="8">RagB/SusD family nutrient uptake outer membrane protein</fullName>
    </submittedName>
</protein>
<evidence type="ECO:0000256" key="2">
    <source>
        <dbReference type="ARBA" id="ARBA00006275"/>
    </source>
</evidence>
<keyword evidence="3" id="KW-0732">Signal</keyword>
<evidence type="ECO:0000259" key="6">
    <source>
        <dbReference type="Pfam" id="PF07980"/>
    </source>
</evidence>
<feature type="domain" description="SusD-like N-terminal" evidence="7">
    <location>
        <begin position="111"/>
        <end position="206"/>
    </location>
</feature>
<evidence type="ECO:0000259" key="7">
    <source>
        <dbReference type="Pfam" id="PF14322"/>
    </source>
</evidence>
<reference evidence="8 9" key="1">
    <citation type="submission" date="2024-03" db="EMBL/GenBank/DDBJ databases">
        <title>Mouse gut bacterial collection (mGBC) of GemPharmatech.</title>
        <authorList>
            <person name="He Y."/>
            <person name="Dong L."/>
            <person name="Wu D."/>
            <person name="Gao X."/>
            <person name="Lin Z."/>
        </authorList>
    </citation>
    <scope>NUCLEOTIDE SEQUENCE [LARGE SCALE GENOMIC DNA]</scope>
    <source>
        <strain evidence="8 9">54-13</strain>
    </source>
</reference>
<comment type="subcellular location">
    <subcellularLocation>
        <location evidence="1">Cell outer membrane</location>
    </subcellularLocation>
</comment>
<proteinExistence type="inferred from homology"/>
<dbReference type="EMBL" id="JBCLPP010000001">
    <property type="protein sequence ID" value="MEY8244062.1"/>
    <property type="molecule type" value="Genomic_DNA"/>
</dbReference>
<dbReference type="Pfam" id="PF07980">
    <property type="entry name" value="SusD_RagB"/>
    <property type="match status" value="1"/>
</dbReference>
<evidence type="ECO:0000256" key="1">
    <source>
        <dbReference type="ARBA" id="ARBA00004442"/>
    </source>
</evidence>
<evidence type="ECO:0000313" key="9">
    <source>
        <dbReference type="Proteomes" id="UP001565200"/>
    </source>
</evidence>
<gene>
    <name evidence="8" type="ORF">AAK873_00345</name>
</gene>
<comment type="similarity">
    <text evidence="2">Belongs to the SusD family.</text>
</comment>
<dbReference type="InterPro" id="IPR012944">
    <property type="entry name" value="SusD_RagB_dom"/>
</dbReference>
<keyword evidence="9" id="KW-1185">Reference proteome</keyword>
<dbReference type="RefSeq" id="WP_148464277.1">
    <property type="nucleotide sequence ID" value="NZ_JBCLPP010000001.1"/>
</dbReference>
<comment type="caution">
    <text evidence="8">The sequence shown here is derived from an EMBL/GenBank/DDBJ whole genome shotgun (WGS) entry which is preliminary data.</text>
</comment>
<dbReference type="Pfam" id="PF14322">
    <property type="entry name" value="SusD-like_3"/>
    <property type="match status" value="1"/>
</dbReference>
<keyword evidence="5" id="KW-0998">Cell outer membrane</keyword>
<dbReference type="Proteomes" id="UP001565200">
    <property type="component" value="Unassembled WGS sequence"/>
</dbReference>
<dbReference type="Gene3D" id="1.25.40.390">
    <property type="match status" value="1"/>
</dbReference>
<evidence type="ECO:0000313" key="8">
    <source>
        <dbReference type="EMBL" id="MEY8244062.1"/>
    </source>
</evidence>
<evidence type="ECO:0000256" key="3">
    <source>
        <dbReference type="ARBA" id="ARBA00022729"/>
    </source>
</evidence>
<organism evidence="8 9">
    <name type="scientific">Heminiphilus faecis</name>
    <dbReference type="NCBI Taxonomy" id="2601703"/>
    <lineage>
        <taxon>Bacteria</taxon>
        <taxon>Pseudomonadati</taxon>
        <taxon>Bacteroidota</taxon>
        <taxon>Bacteroidia</taxon>
        <taxon>Bacteroidales</taxon>
        <taxon>Muribaculaceae</taxon>
        <taxon>Heminiphilus</taxon>
    </lineage>
</organism>
<name>A0ABV4CST1_9BACT</name>
<dbReference type="InterPro" id="IPR011990">
    <property type="entry name" value="TPR-like_helical_dom_sf"/>
</dbReference>
<keyword evidence="4" id="KW-0472">Membrane</keyword>